<reference evidence="1" key="1">
    <citation type="journal article" date="2005" name="Mol. Biol. Evol.">
        <title>Substitution rate and structural divergence of 5'UTR evolution: comparative analysis between human and cynomolgus monkey cDNAs.</title>
        <authorList>
            <person name="Osada N."/>
            <person name="Hirata M."/>
            <person name="Tanuma R."/>
            <person name="Kusuda J."/>
            <person name="Hida M."/>
            <person name="Suzuki Y."/>
            <person name="Sugano S."/>
            <person name="Gojobori T."/>
            <person name="Shen C.K."/>
            <person name="Wu C.I."/>
            <person name="Hashimoto K."/>
        </authorList>
    </citation>
    <scope>NUCLEOTIDE SEQUENCE</scope>
</reference>
<sequence length="60" mass="6856">MIPTSLVPSEGAEALHDVAENLGTRFCEGEKRLKREFPLISSLCINIRQSLFRINLLYHQ</sequence>
<evidence type="ECO:0000313" key="1">
    <source>
        <dbReference type="EMBL" id="BAE02148.1"/>
    </source>
</evidence>
<dbReference type="AlphaFoldDB" id="Q4R418"/>
<dbReference type="EMBL" id="AB179097">
    <property type="protein sequence ID" value="BAE02148.1"/>
    <property type="molecule type" value="mRNA"/>
</dbReference>
<accession>Q4R418</accession>
<organism evidence="1">
    <name type="scientific">Macaca fascicularis</name>
    <name type="common">Crab-eating macaque</name>
    <name type="synonym">Cynomolgus monkey</name>
    <dbReference type="NCBI Taxonomy" id="9541"/>
    <lineage>
        <taxon>Eukaryota</taxon>
        <taxon>Metazoa</taxon>
        <taxon>Chordata</taxon>
        <taxon>Craniata</taxon>
        <taxon>Vertebrata</taxon>
        <taxon>Euteleostomi</taxon>
        <taxon>Mammalia</taxon>
        <taxon>Eutheria</taxon>
        <taxon>Euarchontoglires</taxon>
        <taxon>Primates</taxon>
        <taxon>Haplorrhini</taxon>
        <taxon>Catarrhini</taxon>
        <taxon>Cercopithecidae</taxon>
        <taxon>Cercopithecinae</taxon>
        <taxon>Macaca</taxon>
    </lineage>
</organism>
<protein>
    <submittedName>
        <fullName evidence="1">Testis cDNA clone: QtsA-12747, similar to human RAN guanine nucleotide release factor (RANGNRF)</fullName>
    </submittedName>
</protein>
<name>Q4R418_MACFA</name>
<proteinExistence type="evidence at transcript level"/>
<reference evidence="1" key="2">
    <citation type="submission" date="2005-06" db="EMBL/GenBank/DDBJ databases">
        <title>DNA sequences of macaque genes expressed in brain or testis and its evolutionary implications.</title>
        <authorList>
            <consortium name="International consortium for macaque cDNA sequencing and analysis"/>
        </authorList>
    </citation>
    <scope>NUCLEOTIDE SEQUENCE</scope>
</reference>